<keyword evidence="1" id="KW-1133">Transmembrane helix</keyword>
<gene>
    <name evidence="2" type="primary">PYG7_1</name>
    <name evidence="2" type="ORF">PIB30_063205</name>
</gene>
<keyword evidence="3" id="KW-1185">Reference proteome</keyword>
<name>A0ABU6XLK5_9FABA</name>
<accession>A0ABU6XLK5</accession>
<organism evidence="2 3">
    <name type="scientific">Stylosanthes scabra</name>
    <dbReference type="NCBI Taxonomy" id="79078"/>
    <lineage>
        <taxon>Eukaryota</taxon>
        <taxon>Viridiplantae</taxon>
        <taxon>Streptophyta</taxon>
        <taxon>Embryophyta</taxon>
        <taxon>Tracheophyta</taxon>
        <taxon>Spermatophyta</taxon>
        <taxon>Magnoliopsida</taxon>
        <taxon>eudicotyledons</taxon>
        <taxon>Gunneridae</taxon>
        <taxon>Pentapetalae</taxon>
        <taxon>rosids</taxon>
        <taxon>fabids</taxon>
        <taxon>Fabales</taxon>
        <taxon>Fabaceae</taxon>
        <taxon>Papilionoideae</taxon>
        <taxon>50 kb inversion clade</taxon>
        <taxon>dalbergioids sensu lato</taxon>
        <taxon>Dalbergieae</taxon>
        <taxon>Pterocarpus clade</taxon>
        <taxon>Stylosanthes</taxon>
    </lineage>
</organism>
<protein>
    <submittedName>
        <fullName evidence="2">Tetratricopeptide repeat domain-containing protein pyg7, chloroplastic</fullName>
    </submittedName>
</protein>
<keyword evidence="1" id="KW-0812">Transmembrane</keyword>
<dbReference type="Proteomes" id="UP001341840">
    <property type="component" value="Unassembled WGS sequence"/>
</dbReference>
<sequence>MEKLPVKRSSPSGATQFCKSRMTLSVVSPDLSYASDSVKINEIYAVGELFDLSIQLLYLLLLLGLLGVETYFVIRQVLVRRELDLSTKELQEQVRSGDASATELFEFGAVMLRRKFYPAATKFLLQAIEKWDGINRILPRCTMLLVSATSVMGRLTKESLSFRWL</sequence>
<evidence type="ECO:0000313" key="3">
    <source>
        <dbReference type="Proteomes" id="UP001341840"/>
    </source>
</evidence>
<evidence type="ECO:0000313" key="2">
    <source>
        <dbReference type="EMBL" id="MED6198145.1"/>
    </source>
</evidence>
<reference evidence="2 3" key="1">
    <citation type="journal article" date="2023" name="Plants (Basel)">
        <title>Bridging the Gap: Combining Genomics and Transcriptomics Approaches to Understand Stylosanthes scabra, an Orphan Legume from the Brazilian Caatinga.</title>
        <authorList>
            <person name="Ferreira-Neto J.R.C."/>
            <person name="da Silva M.D."/>
            <person name="Binneck E."/>
            <person name="de Melo N.F."/>
            <person name="da Silva R.H."/>
            <person name="de Melo A.L.T.M."/>
            <person name="Pandolfi V."/>
            <person name="Bustamante F.O."/>
            <person name="Brasileiro-Vidal A.C."/>
            <person name="Benko-Iseppon A.M."/>
        </authorList>
    </citation>
    <scope>NUCLEOTIDE SEQUENCE [LARGE SCALE GENOMIC DNA]</scope>
    <source>
        <tissue evidence="2">Leaves</tissue>
    </source>
</reference>
<proteinExistence type="predicted"/>
<feature type="transmembrane region" description="Helical" evidence="1">
    <location>
        <begin position="56"/>
        <end position="74"/>
    </location>
</feature>
<keyword evidence="1" id="KW-0472">Membrane</keyword>
<comment type="caution">
    <text evidence="2">The sequence shown here is derived from an EMBL/GenBank/DDBJ whole genome shotgun (WGS) entry which is preliminary data.</text>
</comment>
<dbReference type="EMBL" id="JASCZI010212047">
    <property type="protein sequence ID" value="MED6198145.1"/>
    <property type="molecule type" value="Genomic_DNA"/>
</dbReference>
<evidence type="ECO:0000256" key="1">
    <source>
        <dbReference type="SAM" id="Phobius"/>
    </source>
</evidence>